<organism evidence="9 10">
    <name type="scientific">Pseudoduganella ginsengisoli</name>
    <dbReference type="NCBI Taxonomy" id="1462440"/>
    <lineage>
        <taxon>Bacteria</taxon>
        <taxon>Pseudomonadati</taxon>
        <taxon>Pseudomonadota</taxon>
        <taxon>Betaproteobacteria</taxon>
        <taxon>Burkholderiales</taxon>
        <taxon>Oxalobacteraceae</taxon>
        <taxon>Telluria group</taxon>
        <taxon>Pseudoduganella</taxon>
    </lineage>
</organism>
<feature type="domain" description="O-antigen ligase-related" evidence="7">
    <location>
        <begin position="217"/>
        <end position="353"/>
    </location>
</feature>
<dbReference type="Proteomes" id="UP000484015">
    <property type="component" value="Unassembled WGS sequence"/>
</dbReference>
<feature type="transmembrane region" description="Helical" evidence="6">
    <location>
        <begin position="122"/>
        <end position="140"/>
    </location>
</feature>
<evidence type="ECO:0000256" key="5">
    <source>
        <dbReference type="SAM" id="MobiDB-lite"/>
    </source>
</evidence>
<dbReference type="OrthoDB" id="9772644at2"/>
<evidence type="ECO:0000313" key="9">
    <source>
        <dbReference type="EMBL" id="MTW02568.1"/>
    </source>
</evidence>
<protein>
    <submittedName>
        <fullName evidence="9">Putative O-glycosylation ligase, exosortase A system-associated</fullName>
    </submittedName>
</protein>
<comment type="caution">
    <text evidence="9">The sequence shown here is derived from an EMBL/GenBank/DDBJ whole genome shotgun (WGS) entry which is preliminary data.</text>
</comment>
<feature type="transmembrane region" description="Helical" evidence="6">
    <location>
        <begin position="212"/>
        <end position="232"/>
    </location>
</feature>
<feature type="transmembrane region" description="Helical" evidence="6">
    <location>
        <begin position="59"/>
        <end position="79"/>
    </location>
</feature>
<dbReference type="PANTHER" id="PTHR37422">
    <property type="entry name" value="TEICHURONIC ACID BIOSYNTHESIS PROTEIN TUAE"/>
    <property type="match status" value="1"/>
</dbReference>
<dbReference type="Pfam" id="PF04932">
    <property type="entry name" value="Wzy_C"/>
    <property type="match status" value="1"/>
</dbReference>
<dbReference type="EMBL" id="WNLA01000005">
    <property type="protein sequence ID" value="MTW02568.1"/>
    <property type="molecule type" value="Genomic_DNA"/>
</dbReference>
<dbReference type="NCBIfam" id="TIGR03097">
    <property type="entry name" value="PEP_O_lig_1"/>
    <property type="match status" value="1"/>
</dbReference>
<keyword evidence="2 6" id="KW-0812">Transmembrane</keyword>
<feature type="transmembrane region" description="Helical" evidence="6">
    <location>
        <begin position="337"/>
        <end position="360"/>
    </location>
</feature>
<evidence type="ECO:0000256" key="2">
    <source>
        <dbReference type="ARBA" id="ARBA00022692"/>
    </source>
</evidence>
<feature type="transmembrane region" description="Helical" evidence="6">
    <location>
        <begin position="381"/>
        <end position="401"/>
    </location>
</feature>
<evidence type="ECO:0000313" key="10">
    <source>
        <dbReference type="Proteomes" id="UP000484015"/>
    </source>
</evidence>
<feature type="region of interest" description="Disordered" evidence="5">
    <location>
        <begin position="428"/>
        <end position="451"/>
    </location>
</feature>
<dbReference type="InterPro" id="IPR045979">
    <property type="entry name" value="DUF5935"/>
</dbReference>
<evidence type="ECO:0000256" key="3">
    <source>
        <dbReference type="ARBA" id="ARBA00022989"/>
    </source>
</evidence>
<feature type="transmembrane region" description="Helical" evidence="6">
    <location>
        <begin position="298"/>
        <end position="317"/>
    </location>
</feature>
<comment type="subcellular location">
    <subcellularLocation>
        <location evidence="1">Membrane</location>
        <topology evidence="1">Multi-pass membrane protein</topology>
    </subcellularLocation>
</comment>
<proteinExistence type="predicted"/>
<feature type="domain" description="DUF5935" evidence="8">
    <location>
        <begin position="18"/>
        <end position="202"/>
    </location>
</feature>
<keyword evidence="10" id="KW-1185">Reference proteome</keyword>
<evidence type="ECO:0000259" key="7">
    <source>
        <dbReference type="Pfam" id="PF04932"/>
    </source>
</evidence>
<keyword evidence="4 6" id="KW-0472">Membrane</keyword>
<feature type="transmembrane region" description="Helical" evidence="6">
    <location>
        <begin position="91"/>
        <end position="110"/>
    </location>
</feature>
<evidence type="ECO:0000256" key="4">
    <source>
        <dbReference type="ARBA" id="ARBA00023136"/>
    </source>
</evidence>
<name>A0A6L6PZY2_9BURK</name>
<dbReference type="InterPro" id="IPR017528">
    <property type="entry name" value="CHP03097O-antigen_lig-rel"/>
</dbReference>
<dbReference type="PANTHER" id="PTHR37422:SF13">
    <property type="entry name" value="LIPOPOLYSACCHARIDE BIOSYNTHESIS PROTEIN PA4999-RELATED"/>
    <property type="match status" value="1"/>
</dbReference>
<dbReference type="GO" id="GO:0016020">
    <property type="term" value="C:membrane"/>
    <property type="evidence" value="ECO:0007669"/>
    <property type="project" value="UniProtKB-SubCell"/>
</dbReference>
<keyword evidence="9" id="KW-0436">Ligase</keyword>
<accession>A0A6L6PZY2</accession>
<gene>
    <name evidence="9" type="ORF">GM668_10795</name>
</gene>
<feature type="transmembrane region" description="Helical" evidence="6">
    <location>
        <begin position="180"/>
        <end position="200"/>
    </location>
</feature>
<evidence type="ECO:0000259" key="8">
    <source>
        <dbReference type="Pfam" id="PF19358"/>
    </source>
</evidence>
<dbReference type="InterPro" id="IPR007016">
    <property type="entry name" value="O-antigen_ligase-rel_domated"/>
</dbReference>
<sequence length="451" mass="50586">MPTRIAPSRYSKVCCAVRDIIIFIIVFGSLPFIFKRPAIGVMMFAWISLMNPHRLTYGAAYDFPFALLLSGCTLISMLMSKDPKSLPSNRVLVALIIFFSWTTITSFFALEPDLAWKEWSRVFKTFFMVLVTLAVIRTELDIKQLTMVITASLAFYGLKGGLFTIGSGGHYRVQGPEGTYITDNNCMALAMVQITPLIWYHAMQEKRKWFKLGFQALTALTLVSAMGSYSRGALLATGAMLGFLWLKSRNKVATGMVLLALAPAVLMLMPDQWMGRMQSIDNYQEDGSAMGRINAWTFAYNVAKSHLLGGGYIVFTFKQFQLYAPNPQDFHVAHSIYFQVLGEHGFIGLGLFLLFMVLAWRSGSRILAATKDKAELKWARDLAAMCQVSLIGYAVGGAFLSMAYYDLYYYIVAIMLLLEKWLALQPKEAPPPPVRQVRTRPRPPLKPAPSR</sequence>
<dbReference type="Pfam" id="PF19358">
    <property type="entry name" value="DUF5935"/>
    <property type="match status" value="1"/>
</dbReference>
<evidence type="ECO:0000256" key="6">
    <source>
        <dbReference type="SAM" id="Phobius"/>
    </source>
</evidence>
<feature type="transmembrane region" description="Helical" evidence="6">
    <location>
        <begin position="20"/>
        <end position="47"/>
    </location>
</feature>
<feature type="transmembrane region" description="Helical" evidence="6">
    <location>
        <begin position="252"/>
        <end position="269"/>
    </location>
</feature>
<evidence type="ECO:0000256" key="1">
    <source>
        <dbReference type="ARBA" id="ARBA00004141"/>
    </source>
</evidence>
<feature type="transmembrane region" description="Helical" evidence="6">
    <location>
        <begin position="147"/>
        <end position="168"/>
    </location>
</feature>
<reference evidence="9 10" key="1">
    <citation type="submission" date="2019-11" db="EMBL/GenBank/DDBJ databases">
        <title>Type strains purchased from KCTC, JCM and DSMZ.</title>
        <authorList>
            <person name="Lu H."/>
        </authorList>
    </citation>
    <scope>NUCLEOTIDE SEQUENCE [LARGE SCALE GENOMIC DNA]</scope>
    <source>
        <strain evidence="9 10">KCTC 42409</strain>
    </source>
</reference>
<keyword evidence="3 6" id="KW-1133">Transmembrane helix</keyword>
<dbReference type="InterPro" id="IPR051533">
    <property type="entry name" value="WaaL-like"/>
</dbReference>
<dbReference type="GO" id="GO:0016874">
    <property type="term" value="F:ligase activity"/>
    <property type="evidence" value="ECO:0007669"/>
    <property type="project" value="UniProtKB-KW"/>
</dbReference>
<dbReference type="AlphaFoldDB" id="A0A6L6PZY2"/>